<organism evidence="4 5">
    <name type="scientific">Pseudocalidococcus azoricus BACA0444</name>
    <dbReference type="NCBI Taxonomy" id="2918990"/>
    <lineage>
        <taxon>Bacteria</taxon>
        <taxon>Bacillati</taxon>
        <taxon>Cyanobacteriota</taxon>
        <taxon>Cyanophyceae</taxon>
        <taxon>Acaryochloridales</taxon>
        <taxon>Thermosynechococcaceae</taxon>
        <taxon>Pseudocalidococcus</taxon>
        <taxon>Pseudocalidococcus azoricus</taxon>
    </lineage>
</organism>
<reference evidence="5" key="1">
    <citation type="submission" date="2023-07" db="EMBL/GenBank/DDBJ databases">
        <authorList>
            <person name="Luz R."/>
            <person name="Cordeiro R."/>
            <person name="Fonseca A."/>
            <person name="Goncalves V."/>
        </authorList>
    </citation>
    <scope>NUCLEOTIDE SEQUENCE [LARGE SCALE GENOMIC DNA]</scope>
    <source>
        <strain evidence="5">BACA0444</strain>
    </source>
</reference>
<feature type="repeat" description="WD" evidence="3">
    <location>
        <begin position="235"/>
        <end position="276"/>
    </location>
</feature>
<dbReference type="PROSITE" id="PS50294">
    <property type="entry name" value="WD_REPEATS_REGION"/>
    <property type="match status" value="9"/>
</dbReference>
<dbReference type="Proteomes" id="UP001268256">
    <property type="component" value="Unassembled WGS sequence"/>
</dbReference>
<dbReference type="InterPro" id="IPR001680">
    <property type="entry name" value="WD40_rpt"/>
</dbReference>
<dbReference type="Gene3D" id="2.130.10.10">
    <property type="entry name" value="YVTN repeat-like/Quinoprotein amine dehydrogenase"/>
    <property type="match status" value="4"/>
</dbReference>
<evidence type="ECO:0000313" key="4">
    <source>
        <dbReference type="EMBL" id="MDS3859526.1"/>
    </source>
</evidence>
<feature type="repeat" description="WD" evidence="3">
    <location>
        <begin position="377"/>
        <end position="418"/>
    </location>
</feature>
<dbReference type="RefSeq" id="WP_322876836.1">
    <property type="nucleotide sequence ID" value="NZ_JAVMIP010000001.1"/>
</dbReference>
<dbReference type="PANTHER" id="PTHR22847">
    <property type="entry name" value="WD40 REPEAT PROTEIN"/>
    <property type="match status" value="1"/>
</dbReference>
<gene>
    <name evidence="4" type="ORF">RIF25_01765</name>
</gene>
<dbReference type="EMBL" id="JAVMIP010000001">
    <property type="protein sequence ID" value="MDS3859526.1"/>
    <property type="molecule type" value="Genomic_DNA"/>
</dbReference>
<keyword evidence="2" id="KW-0677">Repeat</keyword>
<dbReference type="Pfam" id="PF00805">
    <property type="entry name" value="Pentapeptide"/>
    <property type="match status" value="1"/>
</dbReference>
<feature type="repeat" description="WD" evidence="3">
    <location>
        <begin position="419"/>
        <end position="460"/>
    </location>
</feature>
<dbReference type="PROSITE" id="PS50082">
    <property type="entry name" value="WD_REPEATS_2"/>
    <property type="match status" value="9"/>
</dbReference>
<keyword evidence="1 3" id="KW-0853">WD repeat</keyword>
<dbReference type="SMART" id="SM00320">
    <property type="entry name" value="WD40"/>
    <property type="match status" value="13"/>
</dbReference>
<name>A0AAE4JUZ4_9CYAN</name>
<dbReference type="PANTHER" id="PTHR22847:SF637">
    <property type="entry name" value="WD REPEAT DOMAIN 5B"/>
    <property type="match status" value="1"/>
</dbReference>
<dbReference type="SUPFAM" id="SSF141571">
    <property type="entry name" value="Pentapeptide repeat-like"/>
    <property type="match status" value="1"/>
</dbReference>
<dbReference type="InterPro" id="IPR015943">
    <property type="entry name" value="WD40/YVTN_repeat-like_dom_sf"/>
</dbReference>
<comment type="caution">
    <text evidence="4">The sequence shown here is derived from an EMBL/GenBank/DDBJ whole genome shotgun (WGS) entry which is preliminary data.</text>
</comment>
<dbReference type="Gene3D" id="2.160.20.80">
    <property type="entry name" value="E3 ubiquitin-protein ligase SopA"/>
    <property type="match status" value="1"/>
</dbReference>
<dbReference type="InterPro" id="IPR011047">
    <property type="entry name" value="Quinoprotein_ADH-like_sf"/>
</dbReference>
<keyword evidence="5" id="KW-1185">Reference proteome</keyword>
<evidence type="ECO:0000256" key="1">
    <source>
        <dbReference type="ARBA" id="ARBA00022574"/>
    </source>
</evidence>
<dbReference type="PROSITE" id="PS00678">
    <property type="entry name" value="WD_REPEATS_1"/>
    <property type="match status" value="3"/>
</dbReference>
<dbReference type="SUPFAM" id="SSF50998">
    <property type="entry name" value="Quinoprotein alcohol dehydrogenase-like"/>
    <property type="match status" value="2"/>
</dbReference>
<evidence type="ECO:0000313" key="5">
    <source>
        <dbReference type="Proteomes" id="UP001268256"/>
    </source>
</evidence>
<feature type="repeat" description="WD" evidence="3">
    <location>
        <begin position="632"/>
        <end position="680"/>
    </location>
</feature>
<dbReference type="PRINTS" id="PR00320">
    <property type="entry name" value="GPROTEINBRPT"/>
</dbReference>
<evidence type="ECO:0000256" key="3">
    <source>
        <dbReference type="PROSITE-ProRule" id="PRU00221"/>
    </source>
</evidence>
<dbReference type="InterPro" id="IPR020472">
    <property type="entry name" value="WD40_PAC1"/>
</dbReference>
<feature type="repeat" description="WD" evidence="3">
    <location>
        <begin position="294"/>
        <end position="335"/>
    </location>
</feature>
<feature type="repeat" description="WD" evidence="3">
    <location>
        <begin position="548"/>
        <end position="589"/>
    </location>
</feature>
<proteinExistence type="predicted"/>
<dbReference type="InterPro" id="IPR019775">
    <property type="entry name" value="WD40_repeat_CS"/>
</dbReference>
<dbReference type="InterPro" id="IPR001646">
    <property type="entry name" value="5peptide_repeat"/>
</dbReference>
<feature type="repeat" description="WD" evidence="3">
    <location>
        <begin position="590"/>
        <end position="631"/>
    </location>
</feature>
<feature type="repeat" description="WD" evidence="3">
    <location>
        <begin position="193"/>
        <end position="234"/>
    </location>
</feature>
<accession>A0AAE4JUZ4</accession>
<feature type="repeat" description="WD" evidence="3">
    <location>
        <begin position="110"/>
        <end position="151"/>
    </location>
</feature>
<dbReference type="Pfam" id="PF00400">
    <property type="entry name" value="WD40"/>
    <property type="match status" value="10"/>
</dbReference>
<dbReference type="CDD" id="cd00200">
    <property type="entry name" value="WD40"/>
    <property type="match status" value="2"/>
</dbReference>
<protein>
    <submittedName>
        <fullName evidence="4">WD40 repeat domain-containing protein</fullName>
    </submittedName>
</protein>
<sequence>MQHILQQMRGATAGANYGAGNLLNLMQTLDLDLTGADFSGLTIAQADLQNALLHRVNFHGCTFSHVLFAESFNSPYVSALSPDNRYLVMTGPDGLAHMWDVATGTRQLTLAAHQGLALGIAFSPNSQVLATASFDRTLKFWQIPSGVCLEVISTPAPVWSGCYSVDGACFYLGLEDGRILAWDVNRHEWGEEFKAHAATVASLAIHPQAPVLVSSGYDRCIKLWHLPTQTALAHLTAHSDNVWKVEFSPDGTVLATAGFDGVTRLWDTQGLEAISHSPNSDPVGIPSLPCLHTLSLHRGQLLGLSFSPDGSLVATAGQDSVIPLWQVSTGQPVATLAGHRDLIWSVVFSQDGQSLYSVSNNEIKFWSVAARLCERTLHGLSVTCRTLAIHPGGTRLVTGGNDRQIRLWDLTTGHCQRLLSAHAGPVICLTLCGDGSVLASIDDEGILKFWDLETGTCRHTCNTGLVALYVSGGDHPNFPLIAISSTAKVIQLWNYRTAELVRTLAIPESLGHPHVVVMHPHQPLMATGHHTGQLYLWNLTSDQPHQTLSGQASKPWTIAFHPEQPLIASGGDDCTVSVWNYETNTVLHTLVGHTAAVAWVAFNSDGRLLASGAGDNTVRIWDMTTGQCLHSLSEHQAKVTAVAFNPRPRTDYNCPNVLISSSFDETIRLWDADTGTRLKILRPDRIYEGMNLINASGLSEAEKLTLKTLGAIIS</sequence>
<evidence type="ECO:0000256" key="2">
    <source>
        <dbReference type="ARBA" id="ARBA00022737"/>
    </source>
</evidence>
<dbReference type="SUPFAM" id="SSF82171">
    <property type="entry name" value="DPP6 N-terminal domain-like"/>
    <property type="match status" value="1"/>
</dbReference>
<dbReference type="AlphaFoldDB" id="A0AAE4JUZ4"/>